<dbReference type="SUPFAM" id="SSF51735">
    <property type="entry name" value="NAD(P)-binding Rossmann-fold domains"/>
    <property type="match status" value="1"/>
</dbReference>
<proteinExistence type="inferred from homology"/>
<name>S3DN07_GLAL2</name>
<dbReference type="GO" id="GO:0005737">
    <property type="term" value="C:cytoplasm"/>
    <property type="evidence" value="ECO:0007669"/>
    <property type="project" value="TreeGrafter"/>
</dbReference>
<dbReference type="PANTHER" id="PTHR43544:SF26">
    <property type="entry name" value="SHORT CHAIN DEHYDROGENASE_REDUCTASE FAMILY OXIDOREDUCTASE (JCVI)"/>
    <property type="match status" value="1"/>
</dbReference>
<accession>S3DN07</accession>
<dbReference type="OrthoDB" id="9876299at2759"/>
<dbReference type="InterPro" id="IPR036291">
    <property type="entry name" value="NAD(P)-bd_dom_sf"/>
</dbReference>
<reference evidence="2 3" key="1">
    <citation type="journal article" date="2013" name="BMC Genomics">
        <title>Genomics-driven discovery of the pneumocandin biosynthetic gene cluster in the fungus Glarea lozoyensis.</title>
        <authorList>
            <person name="Chen L."/>
            <person name="Yue Q."/>
            <person name="Zhang X."/>
            <person name="Xiang M."/>
            <person name="Wang C."/>
            <person name="Li S."/>
            <person name="Che Y."/>
            <person name="Ortiz-Lopez F.J."/>
            <person name="Bills G.F."/>
            <person name="Liu X."/>
            <person name="An Z."/>
        </authorList>
    </citation>
    <scope>NUCLEOTIDE SEQUENCE [LARGE SCALE GENOMIC DNA]</scope>
    <source>
        <strain evidence="3">ATCC 20868 / MF5171</strain>
    </source>
</reference>
<keyword evidence="3" id="KW-1185">Reference proteome</keyword>
<dbReference type="AlphaFoldDB" id="S3DN07"/>
<organism evidence="2 3">
    <name type="scientific">Glarea lozoyensis (strain ATCC 20868 / MF5171)</name>
    <dbReference type="NCBI Taxonomy" id="1116229"/>
    <lineage>
        <taxon>Eukaryota</taxon>
        <taxon>Fungi</taxon>
        <taxon>Dikarya</taxon>
        <taxon>Ascomycota</taxon>
        <taxon>Pezizomycotina</taxon>
        <taxon>Leotiomycetes</taxon>
        <taxon>Helotiales</taxon>
        <taxon>Helotiaceae</taxon>
        <taxon>Glarea</taxon>
    </lineage>
</organism>
<evidence type="ECO:0000256" key="1">
    <source>
        <dbReference type="ARBA" id="ARBA00006484"/>
    </source>
</evidence>
<dbReference type="PRINTS" id="PR00081">
    <property type="entry name" value="GDHRDH"/>
</dbReference>
<sequence>MASNTIYLITGANRGIGLGLTSLLLSRPNTTVVATVRDKTTSTTSLLALPKAPGSELIIAYLSISTTSALEIESAHKALAEDLETRGINRLDVLIANAGNGTSFKSAADTDLEDVVRDFHTNTLAPLSLYQTLLPLLQRSKAAKFIIIGSILGSITSTTSAPCLGYGISKTGTHYIAAKIHHEEEKMVVLVVHPGWVQTSTGQKFADSIGVEMPPMGVEDSARGVVEQIDKATKETISGCFVGWDGEVVPW</sequence>
<dbReference type="KEGG" id="glz:GLAREA_06494"/>
<dbReference type="Gene3D" id="3.40.50.720">
    <property type="entry name" value="NAD(P)-binding Rossmann-like Domain"/>
    <property type="match status" value="1"/>
</dbReference>
<dbReference type="OMA" id="KWLALDN"/>
<dbReference type="Pfam" id="PF00106">
    <property type="entry name" value="adh_short"/>
    <property type="match status" value="1"/>
</dbReference>
<dbReference type="GO" id="GO:0016491">
    <property type="term" value="F:oxidoreductase activity"/>
    <property type="evidence" value="ECO:0007669"/>
    <property type="project" value="TreeGrafter"/>
</dbReference>
<evidence type="ECO:0000313" key="2">
    <source>
        <dbReference type="EMBL" id="EPE33481.1"/>
    </source>
</evidence>
<dbReference type="GeneID" id="19465547"/>
<comment type="similarity">
    <text evidence="1">Belongs to the short-chain dehydrogenases/reductases (SDR) family.</text>
</comment>
<dbReference type="HOGENOM" id="CLU_010194_9_1_1"/>
<dbReference type="InterPro" id="IPR051468">
    <property type="entry name" value="Fungal_SecMetab_SDRs"/>
</dbReference>
<evidence type="ECO:0000313" key="3">
    <source>
        <dbReference type="Proteomes" id="UP000016922"/>
    </source>
</evidence>
<dbReference type="InterPro" id="IPR002347">
    <property type="entry name" value="SDR_fam"/>
</dbReference>
<protein>
    <submittedName>
        <fullName evidence="2">NAD(P)-binding Rossmann-fold containing protein</fullName>
    </submittedName>
</protein>
<dbReference type="PANTHER" id="PTHR43544">
    <property type="entry name" value="SHORT-CHAIN DEHYDROGENASE/REDUCTASE"/>
    <property type="match status" value="1"/>
</dbReference>
<dbReference type="EMBL" id="KE145358">
    <property type="protein sequence ID" value="EPE33481.1"/>
    <property type="molecule type" value="Genomic_DNA"/>
</dbReference>
<dbReference type="eggNOG" id="KOG1611">
    <property type="taxonomic scope" value="Eukaryota"/>
</dbReference>
<gene>
    <name evidence="2" type="ORF">GLAREA_06494</name>
</gene>
<dbReference type="Proteomes" id="UP000016922">
    <property type="component" value="Unassembled WGS sequence"/>
</dbReference>
<dbReference type="RefSeq" id="XP_008080098.1">
    <property type="nucleotide sequence ID" value="XM_008081907.1"/>
</dbReference>